<dbReference type="InterPro" id="IPR035979">
    <property type="entry name" value="RBD_domain_sf"/>
</dbReference>
<dbReference type="Gene3D" id="3.30.70.330">
    <property type="match status" value="1"/>
</dbReference>
<dbReference type="EMBL" id="FXLY01000007">
    <property type="protein sequence ID" value="SMN21332.1"/>
    <property type="molecule type" value="Genomic_DNA"/>
</dbReference>
<dbReference type="InterPro" id="IPR012677">
    <property type="entry name" value="Nucleotide-bd_a/b_plait_sf"/>
</dbReference>
<dbReference type="Pfam" id="PF00076">
    <property type="entry name" value="RRM_1"/>
    <property type="match status" value="1"/>
</dbReference>
<feature type="region of interest" description="Disordered" evidence="3">
    <location>
        <begin position="1"/>
        <end position="68"/>
    </location>
</feature>
<dbReference type="FunFam" id="3.30.70.330:FF:000573">
    <property type="entry name" value="Nop6p"/>
    <property type="match status" value="1"/>
</dbReference>
<proteinExistence type="predicted"/>
<evidence type="ECO:0000256" key="2">
    <source>
        <dbReference type="SAM" id="Coils"/>
    </source>
</evidence>
<feature type="compositionally biased region" description="Basic and acidic residues" evidence="3">
    <location>
        <begin position="19"/>
        <end position="34"/>
    </location>
</feature>
<feature type="coiled-coil region" evidence="2">
    <location>
        <begin position="147"/>
        <end position="174"/>
    </location>
</feature>
<dbReference type="InterPro" id="IPR000504">
    <property type="entry name" value="RRM_dom"/>
</dbReference>
<dbReference type="SUPFAM" id="SSF54928">
    <property type="entry name" value="RNA-binding domain, RBD"/>
    <property type="match status" value="1"/>
</dbReference>
<evidence type="ECO:0000256" key="3">
    <source>
        <dbReference type="SAM" id="MobiDB-lite"/>
    </source>
</evidence>
<dbReference type="GO" id="GO:0003723">
    <property type="term" value="F:RNA binding"/>
    <property type="evidence" value="ECO:0007669"/>
    <property type="project" value="UniProtKB-UniRule"/>
</dbReference>
<keyword evidence="6" id="KW-1185">Reference proteome</keyword>
<keyword evidence="1" id="KW-0694">RNA-binding</keyword>
<evidence type="ECO:0000259" key="4">
    <source>
        <dbReference type="PROSITE" id="PS50102"/>
    </source>
</evidence>
<keyword evidence="2" id="KW-0175">Coiled coil</keyword>
<accession>A0A1X7R6U0</accession>
<dbReference type="OrthoDB" id="167718at2759"/>
<feature type="compositionally biased region" description="Basic residues" evidence="3">
    <location>
        <begin position="46"/>
        <end position="61"/>
    </location>
</feature>
<feature type="region of interest" description="Disordered" evidence="3">
    <location>
        <begin position="179"/>
        <end position="223"/>
    </location>
</feature>
<gene>
    <name evidence="5" type="ORF">KASA_0L04004G</name>
</gene>
<feature type="compositionally biased region" description="Basic residues" evidence="3">
    <location>
        <begin position="7"/>
        <end position="18"/>
    </location>
</feature>
<name>A0A1X7R6U0_9SACH</name>
<dbReference type="STRING" id="1789683.A0A1X7R6U0"/>
<dbReference type="SMART" id="SM00360">
    <property type="entry name" value="RRM"/>
    <property type="match status" value="1"/>
</dbReference>
<organism evidence="5 6">
    <name type="scientific">Maudiozyma saulgeensis</name>
    <dbReference type="NCBI Taxonomy" id="1789683"/>
    <lineage>
        <taxon>Eukaryota</taxon>
        <taxon>Fungi</taxon>
        <taxon>Dikarya</taxon>
        <taxon>Ascomycota</taxon>
        <taxon>Saccharomycotina</taxon>
        <taxon>Saccharomycetes</taxon>
        <taxon>Saccharomycetales</taxon>
        <taxon>Saccharomycetaceae</taxon>
        <taxon>Maudiozyma</taxon>
    </lineage>
</organism>
<dbReference type="PROSITE" id="PS50102">
    <property type="entry name" value="RRM"/>
    <property type="match status" value="1"/>
</dbReference>
<reference evidence="5 6" key="1">
    <citation type="submission" date="2017-04" db="EMBL/GenBank/DDBJ databases">
        <authorList>
            <person name="Afonso C.L."/>
            <person name="Miller P.J."/>
            <person name="Scott M.A."/>
            <person name="Spackman E."/>
            <person name="Goraichik I."/>
            <person name="Dimitrov K.M."/>
            <person name="Suarez D.L."/>
            <person name="Swayne D.E."/>
        </authorList>
    </citation>
    <scope>NUCLEOTIDE SEQUENCE [LARGE SCALE GENOMIC DNA]</scope>
</reference>
<protein>
    <submittedName>
        <fullName evidence="5">Similar to Saccharomyces cerevisiae YDL213C NOP6 rRNA-binding protein required for 40S ribosomal subunit biogenesis</fullName>
    </submittedName>
</protein>
<evidence type="ECO:0000256" key="1">
    <source>
        <dbReference type="PROSITE-ProRule" id="PRU00176"/>
    </source>
</evidence>
<dbReference type="Proteomes" id="UP000196158">
    <property type="component" value="Unassembled WGS sequence"/>
</dbReference>
<evidence type="ECO:0000313" key="6">
    <source>
        <dbReference type="Proteomes" id="UP000196158"/>
    </source>
</evidence>
<evidence type="ECO:0000313" key="5">
    <source>
        <dbReference type="EMBL" id="SMN21332.1"/>
    </source>
</evidence>
<feature type="domain" description="RRM" evidence="4">
    <location>
        <begin position="68"/>
        <end position="145"/>
    </location>
</feature>
<sequence length="223" mass="24724">MSDSVKLTKKQLKAQQFRKTKEEKEAESSKRTLEEEAAANAPEPVKKKRKTRRGRKGKGRNGKGGNRFIIFVGSLPKDITQTELQGHFKTSSPDSIRVRGDKGIAFLEFDGDKDGKHIQSRMDTALLQNKTEIRGKRINVELTVGGGGNSENRLAKLKTKNEKFEQEYNSRMEKMIKDGAQKKRAAAAAAANDGSNTTADHSEGSKPRPAVGGMHPDRAKMFR</sequence>
<dbReference type="AlphaFoldDB" id="A0A1X7R6U0"/>